<keyword evidence="2" id="KW-0496">Mitochondrion</keyword>
<evidence type="ECO:0000313" key="2">
    <source>
        <dbReference type="EMBL" id="SPQ93906.1"/>
    </source>
</evidence>
<reference evidence="2 4" key="2">
    <citation type="submission" date="2018-03" db="EMBL/GenBank/DDBJ databases">
        <authorList>
            <person name="Fogelqvist J."/>
        </authorList>
    </citation>
    <scope>NUCLEOTIDE SEQUENCE [LARGE SCALE GENOMIC DNA]</scope>
</reference>
<keyword evidence="3" id="KW-1185">Reference proteome</keyword>
<dbReference type="Proteomes" id="UP000290189">
    <property type="component" value="Unassembled WGS sequence"/>
</dbReference>
<dbReference type="EMBL" id="OVEO01000002">
    <property type="protein sequence ID" value="SPQ93906.1"/>
    <property type="molecule type" value="Genomic_DNA"/>
</dbReference>
<evidence type="ECO:0000313" key="1">
    <source>
        <dbReference type="EMBL" id="CEP00602.1"/>
    </source>
</evidence>
<geneLocation type="mitochondrion" evidence="2"/>
<dbReference type="AlphaFoldDB" id="A0A0G4IZF0"/>
<dbReference type="EMBL" id="CDSF01000101">
    <property type="protein sequence ID" value="CEP00602.1"/>
    <property type="molecule type" value="Genomic_DNA"/>
</dbReference>
<name>A0A0G4IZF0_PLABS</name>
<organism evidence="1 3">
    <name type="scientific">Plasmodiophora brassicae</name>
    <name type="common">Clubroot disease agent</name>
    <dbReference type="NCBI Taxonomy" id="37360"/>
    <lineage>
        <taxon>Eukaryota</taxon>
        <taxon>Sar</taxon>
        <taxon>Rhizaria</taxon>
        <taxon>Endomyxa</taxon>
        <taxon>Phytomyxea</taxon>
        <taxon>Plasmodiophorida</taxon>
        <taxon>Plasmodiophoridae</taxon>
        <taxon>Plasmodiophora</taxon>
    </lineage>
</organism>
<gene>
    <name evidence="1" type="ORF">PBRA_001656</name>
    <name evidence="2" type="ORF">PLBR_LOCUS1121</name>
</gene>
<dbReference type="Proteomes" id="UP000039324">
    <property type="component" value="Unassembled WGS sequence"/>
</dbReference>
<protein>
    <submittedName>
        <fullName evidence="1">Uncharacterized protein</fullName>
    </submittedName>
</protein>
<evidence type="ECO:0000313" key="3">
    <source>
        <dbReference type="Proteomes" id="UP000039324"/>
    </source>
</evidence>
<proteinExistence type="predicted"/>
<accession>A0A0G4IZF0</accession>
<evidence type="ECO:0000313" key="4">
    <source>
        <dbReference type="Proteomes" id="UP000290189"/>
    </source>
</evidence>
<sequence length="230" mass="24921">MGTHGQTVLAVGQIAATKSSRSMAGRFQMGWKVIHRSIAASGVAGQATAVTTVELPILPVDLSYLMAGQRGLTTHHWGIAGRRVIVALKETLILAVDLRHLTAGWTPEMTHHWVMVGRRKTGQWTGGLSHLADLRCWGLMNHRWVTLVLRTIAEALTGNPILPVDLTTGRCRMELMTHRSAVAGQKTIVEKLAGCQTFQAALNRLMAGCQTGLTSHHWVGVRQRGTGATS</sequence>
<reference evidence="1 3" key="1">
    <citation type="submission" date="2015-02" db="EMBL/GenBank/DDBJ databases">
        <authorList>
            <person name="Chooi Y.-H."/>
        </authorList>
    </citation>
    <scope>NUCLEOTIDE SEQUENCE [LARGE SCALE GENOMIC DNA]</scope>
    <source>
        <strain evidence="1">E3</strain>
    </source>
</reference>